<sequence length="694" mass="77952">MKKFFLMLREYLHLSTILLSISLIGITNNISAQTVLTETPFVGGQVFIEPGQTKEEIRTWFKILKDHDMNVCRIRMFETYMKDTQGNWDFSLFDIAFDEAKKNDIRVFATIFPETAFDDLGGFKFPGSKEKLDEVSAFIKAVVSHYKDHPALDTWVLINEPGGGELEENTFALEKYEDFKKSLDRTGFDERTGYQYLDLSWYEFYRYSNTWYLTWLKDQVHEYHPESHVHVNPHGIFENLPEYDLQEWEPILGSLGASAHASWHLGIFNREEYTHGISGIGEIVRGGAGNLPWMMTELQGGNNTFSGYDAMCPTKEEIEQWLWSSFAGGARGAIFWTLNPRTSGVEAGEWSMLNFQNKPSDRLIAASQVAKAVKDNPTYFEKSVVVESGVNLLYTSPSFYIEQKLQSPKPGDFEGRLEGASIKSIMAFYKAFNDLGIQSNIKDIRGFDFTKKNYIGETIVLANQVSLDPEYKKDLESFVSKGGKLIVTGLTGYYDKRAICLLNTSTPFENLLGGNIAEYKVVGNTFEIPLLDTHAALNAHLWKGSIEVKNAKPVIVAENEILGTKNKFGKGEVYWVPSCIGLGARVSEDNTSLVEFLKKVTLPQKNEEIIAFATTTPNVLLKTLKTEGTYLTVLINKGQKTQSVQLTGLNDFTGVSLYGESLGKKVNGKTAFTIKPEETIVIGWESATTASLVN</sequence>
<dbReference type="InterPro" id="IPR013529">
    <property type="entry name" value="Glyco_hydro_42_N"/>
</dbReference>
<dbReference type="PANTHER" id="PTHR36447">
    <property type="entry name" value="BETA-GALACTOSIDASE GANA"/>
    <property type="match status" value="1"/>
</dbReference>
<dbReference type="Pfam" id="PF08532">
    <property type="entry name" value="Glyco_hydro_42M"/>
    <property type="match status" value="1"/>
</dbReference>
<comment type="caution">
    <text evidence="10">The sequence shown here is derived from an EMBL/GenBank/DDBJ whole genome shotgun (WGS) entry which is preliminary data.</text>
</comment>
<reference evidence="10 11" key="1">
    <citation type="submission" date="2020-04" db="EMBL/GenBank/DDBJ databases">
        <title>Flammeovirga sp. SR4, a novel species isolated from seawater.</title>
        <authorList>
            <person name="Wang X."/>
        </authorList>
    </citation>
    <scope>NUCLEOTIDE SEQUENCE [LARGE SCALE GENOMIC DNA]</scope>
    <source>
        <strain evidence="10 11">SR4</strain>
    </source>
</reference>
<dbReference type="Pfam" id="PF02449">
    <property type="entry name" value="Glyco_hydro_42"/>
    <property type="match status" value="1"/>
</dbReference>
<dbReference type="Gene3D" id="3.40.50.880">
    <property type="match status" value="1"/>
</dbReference>
<evidence type="ECO:0000256" key="6">
    <source>
        <dbReference type="ARBA" id="ARBA00022833"/>
    </source>
</evidence>
<gene>
    <name evidence="10" type="ORF">HGP29_22365</name>
</gene>
<dbReference type="GO" id="GO:0046872">
    <property type="term" value="F:metal ion binding"/>
    <property type="evidence" value="ECO:0007669"/>
    <property type="project" value="UniProtKB-KW"/>
</dbReference>
<dbReference type="GO" id="GO:0004565">
    <property type="term" value="F:beta-galactosidase activity"/>
    <property type="evidence" value="ECO:0007669"/>
    <property type="project" value="UniProtKB-EC"/>
</dbReference>
<dbReference type="RefSeq" id="WP_168884676.1">
    <property type="nucleotide sequence ID" value="NZ_JABAIL010000009.1"/>
</dbReference>
<evidence type="ECO:0000256" key="7">
    <source>
        <dbReference type="ARBA" id="ARBA00023295"/>
    </source>
</evidence>
<keyword evidence="5" id="KW-0378">Hydrolase</keyword>
<dbReference type="GO" id="GO:0005975">
    <property type="term" value="P:carbohydrate metabolic process"/>
    <property type="evidence" value="ECO:0007669"/>
    <property type="project" value="InterPro"/>
</dbReference>
<keyword evidence="7" id="KW-0326">Glycosidase</keyword>
<dbReference type="AlphaFoldDB" id="A0A7X8XY81"/>
<evidence type="ECO:0000256" key="3">
    <source>
        <dbReference type="ARBA" id="ARBA00012756"/>
    </source>
</evidence>
<keyword evidence="4" id="KW-0479">Metal-binding</keyword>
<dbReference type="SUPFAM" id="SSF51445">
    <property type="entry name" value="(Trans)glycosidases"/>
    <property type="match status" value="1"/>
</dbReference>
<keyword evidence="6" id="KW-0862">Zinc</keyword>
<feature type="domain" description="Beta-galactosidase trimerisation" evidence="9">
    <location>
        <begin position="423"/>
        <end position="587"/>
    </location>
</feature>
<dbReference type="GO" id="GO:0009341">
    <property type="term" value="C:beta-galactosidase complex"/>
    <property type="evidence" value="ECO:0007669"/>
    <property type="project" value="InterPro"/>
</dbReference>
<dbReference type="PANTHER" id="PTHR36447:SF2">
    <property type="entry name" value="BETA-GALACTOSIDASE YESZ"/>
    <property type="match status" value="1"/>
</dbReference>
<name>A0A7X8XY81_9BACT</name>
<evidence type="ECO:0000256" key="1">
    <source>
        <dbReference type="ARBA" id="ARBA00001412"/>
    </source>
</evidence>
<dbReference type="InterPro" id="IPR003476">
    <property type="entry name" value="Glyco_hydro_42"/>
</dbReference>
<evidence type="ECO:0000259" key="8">
    <source>
        <dbReference type="Pfam" id="PF02449"/>
    </source>
</evidence>
<evidence type="ECO:0000313" key="11">
    <source>
        <dbReference type="Proteomes" id="UP000585050"/>
    </source>
</evidence>
<evidence type="ECO:0000259" key="9">
    <source>
        <dbReference type="Pfam" id="PF08532"/>
    </source>
</evidence>
<evidence type="ECO:0000313" key="10">
    <source>
        <dbReference type="EMBL" id="NLR93962.1"/>
    </source>
</evidence>
<organism evidence="10 11">
    <name type="scientific">Flammeovirga agarivorans</name>
    <dbReference type="NCBI Taxonomy" id="2726742"/>
    <lineage>
        <taxon>Bacteria</taxon>
        <taxon>Pseudomonadati</taxon>
        <taxon>Bacteroidota</taxon>
        <taxon>Cytophagia</taxon>
        <taxon>Cytophagales</taxon>
        <taxon>Flammeovirgaceae</taxon>
        <taxon>Flammeovirga</taxon>
    </lineage>
</organism>
<evidence type="ECO:0000256" key="2">
    <source>
        <dbReference type="ARBA" id="ARBA00005940"/>
    </source>
</evidence>
<dbReference type="Gene3D" id="3.20.20.80">
    <property type="entry name" value="Glycosidases"/>
    <property type="match status" value="1"/>
</dbReference>
<comment type="similarity">
    <text evidence="2">Belongs to the glycosyl hydrolase 42 family.</text>
</comment>
<proteinExistence type="inferred from homology"/>
<protein>
    <recommendedName>
        <fullName evidence="3">beta-galactosidase</fullName>
        <ecNumber evidence="3">3.2.1.23</ecNumber>
    </recommendedName>
</protein>
<evidence type="ECO:0000256" key="4">
    <source>
        <dbReference type="ARBA" id="ARBA00022723"/>
    </source>
</evidence>
<evidence type="ECO:0000256" key="5">
    <source>
        <dbReference type="ARBA" id="ARBA00022801"/>
    </source>
</evidence>
<comment type="catalytic activity">
    <reaction evidence="1">
        <text>Hydrolysis of terminal non-reducing beta-D-galactose residues in beta-D-galactosides.</text>
        <dbReference type="EC" id="3.2.1.23"/>
    </reaction>
</comment>
<accession>A0A7X8XY81</accession>
<dbReference type="CDD" id="cd03143">
    <property type="entry name" value="A4_beta-galactosidase_middle_domain"/>
    <property type="match status" value="1"/>
</dbReference>
<dbReference type="SUPFAM" id="SSF52317">
    <property type="entry name" value="Class I glutamine amidotransferase-like"/>
    <property type="match status" value="1"/>
</dbReference>
<dbReference type="EMBL" id="JABAIL010000009">
    <property type="protein sequence ID" value="NLR93962.1"/>
    <property type="molecule type" value="Genomic_DNA"/>
</dbReference>
<dbReference type="InterPro" id="IPR013738">
    <property type="entry name" value="Beta_galactosidase_Trimer"/>
</dbReference>
<dbReference type="InterPro" id="IPR029062">
    <property type="entry name" value="Class_I_gatase-like"/>
</dbReference>
<dbReference type="EC" id="3.2.1.23" evidence="3"/>
<dbReference type="InterPro" id="IPR017853">
    <property type="entry name" value="GH"/>
</dbReference>
<dbReference type="Proteomes" id="UP000585050">
    <property type="component" value="Unassembled WGS sequence"/>
</dbReference>
<keyword evidence="11" id="KW-1185">Reference proteome</keyword>
<feature type="domain" description="Glycoside hydrolase family 42 N-terminal" evidence="8">
    <location>
        <begin position="195"/>
        <end position="373"/>
    </location>
</feature>